<dbReference type="Proteomes" id="UP000199516">
    <property type="component" value="Unassembled WGS sequence"/>
</dbReference>
<dbReference type="HAMAP" id="MF_01503">
    <property type="entry name" value="RemA"/>
    <property type="match status" value="1"/>
</dbReference>
<evidence type="ECO:0000313" key="2">
    <source>
        <dbReference type="EMBL" id="SFE34717.1"/>
    </source>
</evidence>
<dbReference type="AlphaFoldDB" id="A0A1I1ZST5"/>
<evidence type="ECO:0000256" key="1">
    <source>
        <dbReference type="HAMAP-Rule" id="MF_01503"/>
    </source>
</evidence>
<accession>A0A1I1ZST5</accession>
<dbReference type="PANTHER" id="PTHR38449">
    <property type="entry name" value="REGULATORY PROTEIN TM_1690-RELATED"/>
    <property type="match status" value="1"/>
</dbReference>
<dbReference type="PANTHER" id="PTHR38449:SF1">
    <property type="entry name" value="REGULATORY PROTEIN SSL2874-RELATED"/>
    <property type="match status" value="1"/>
</dbReference>
<dbReference type="Pfam" id="PF04025">
    <property type="entry name" value="RemA-like"/>
    <property type="match status" value="1"/>
</dbReference>
<proteinExistence type="inferred from homology"/>
<dbReference type="RefSeq" id="WP_091656706.1">
    <property type="nucleotide sequence ID" value="NZ_FONT01000001.1"/>
</dbReference>
<dbReference type="OrthoDB" id="5432174at2"/>
<comment type="similarity">
    <text evidence="1">Belongs to the RemA family.</text>
</comment>
<dbReference type="EMBL" id="FONT01000001">
    <property type="protein sequence ID" value="SFE34717.1"/>
    <property type="molecule type" value="Genomic_DNA"/>
</dbReference>
<dbReference type="STRING" id="930128.SAMN05192532_101424"/>
<reference evidence="2 3" key="1">
    <citation type="submission" date="2016-10" db="EMBL/GenBank/DDBJ databases">
        <authorList>
            <person name="de Groot N.N."/>
        </authorList>
    </citation>
    <scope>NUCLEOTIDE SEQUENCE [LARGE SCALE GENOMIC DNA]</scope>
    <source>
        <strain evidence="2 3">DSM 23995</strain>
    </source>
</reference>
<dbReference type="NCBIfam" id="NF003315">
    <property type="entry name" value="PRK04323.1"/>
    <property type="match status" value="1"/>
</dbReference>
<protein>
    <recommendedName>
        <fullName evidence="1">Putative regulatory protein SAMN05192532_101424</fullName>
    </recommendedName>
</protein>
<dbReference type="InterPro" id="IPR007169">
    <property type="entry name" value="RemA-like"/>
</dbReference>
<keyword evidence="3" id="KW-1185">Reference proteome</keyword>
<sequence length="86" mass="9583">MSQKPVNLGFGNMMPPDRIVSIVSSDSAPTKRLIQEARERKMLIDVTNGRKTRSIILADSDHVLLSAIQPETVAQRLHENIEESSN</sequence>
<gene>
    <name evidence="2" type="ORF">SAMN05192532_101424</name>
</gene>
<name>A0A1I1ZST5_9BACI</name>
<evidence type="ECO:0000313" key="3">
    <source>
        <dbReference type="Proteomes" id="UP000199516"/>
    </source>
</evidence>
<organism evidence="2 3">
    <name type="scientific">Alteribacillus iranensis</name>
    <dbReference type="NCBI Taxonomy" id="930128"/>
    <lineage>
        <taxon>Bacteria</taxon>
        <taxon>Bacillati</taxon>
        <taxon>Bacillota</taxon>
        <taxon>Bacilli</taxon>
        <taxon>Bacillales</taxon>
        <taxon>Bacillaceae</taxon>
        <taxon>Alteribacillus</taxon>
    </lineage>
</organism>